<dbReference type="EMBL" id="CM045772">
    <property type="protein sequence ID" value="KAI7985656.1"/>
    <property type="molecule type" value="Genomic_DNA"/>
</dbReference>
<reference evidence="1 2" key="1">
    <citation type="journal article" date="2022" name="Plant J.">
        <title>Chromosome-level genome of Camellia lanceoleosa provides a valuable resource for understanding genome evolution and self-incompatibility.</title>
        <authorList>
            <person name="Gong W."/>
            <person name="Xiao S."/>
            <person name="Wang L."/>
            <person name="Liao Z."/>
            <person name="Chang Y."/>
            <person name="Mo W."/>
            <person name="Hu G."/>
            <person name="Li W."/>
            <person name="Zhao G."/>
            <person name="Zhu H."/>
            <person name="Hu X."/>
            <person name="Ji K."/>
            <person name="Xiang X."/>
            <person name="Song Q."/>
            <person name="Yuan D."/>
            <person name="Jin S."/>
            <person name="Zhang L."/>
        </authorList>
    </citation>
    <scope>NUCLEOTIDE SEQUENCE [LARGE SCALE GENOMIC DNA]</scope>
    <source>
        <strain evidence="1">SQ_2022a</strain>
    </source>
</reference>
<comment type="caution">
    <text evidence="1">The sequence shown here is derived from an EMBL/GenBank/DDBJ whole genome shotgun (WGS) entry which is preliminary data.</text>
</comment>
<gene>
    <name evidence="1" type="ORF">LOK49_LG14G00764</name>
</gene>
<sequence length="108" mass="12507">MLRYSNVQKVATTSAEASKLGEEHLILSPSLFLSLRIHRIQERIKKVLKRINTCTKTDNKDRKMMRYSKTTTNSKPSMLRQVHLVLFEQEESSSSPPMENILNTTKSR</sequence>
<keyword evidence="2" id="KW-1185">Reference proteome</keyword>
<dbReference type="Proteomes" id="UP001060215">
    <property type="component" value="Chromosome 15"/>
</dbReference>
<evidence type="ECO:0000313" key="2">
    <source>
        <dbReference type="Proteomes" id="UP001060215"/>
    </source>
</evidence>
<accession>A0ACC0FE21</accession>
<evidence type="ECO:0000313" key="1">
    <source>
        <dbReference type="EMBL" id="KAI7985656.1"/>
    </source>
</evidence>
<protein>
    <submittedName>
        <fullName evidence="1">Uncharacterized protein</fullName>
    </submittedName>
</protein>
<organism evidence="1 2">
    <name type="scientific">Camellia lanceoleosa</name>
    <dbReference type="NCBI Taxonomy" id="1840588"/>
    <lineage>
        <taxon>Eukaryota</taxon>
        <taxon>Viridiplantae</taxon>
        <taxon>Streptophyta</taxon>
        <taxon>Embryophyta</taxon>
        <taxon>Tracheophyta</taxon>
        <taxon>Spermatophyta</taxon>
        <taxon>Magnoliopsida</taxon>
        <taxon>eudicotyledons</taxon>
        <taxon>Gunneridae</taxon>
        <taxon>Pentapetalae</taxon>
        <taxon>asterids</taxon>
        <taxon>Ericales</taxon>
        <taxon>Theaceae</taxon>
        <taxon>Camellia</taxon>
    </lineage>
</organism>
<proteinExistence type="predicted"/>
<name>A0ACC0FE21_9ERIC</name>